<evidence type="ECO:0000256" key="1">
    <source>
        <dbReference type="SAM" id="MobiDB-lite"/>
    </source>
</evidence>
<dbReference type="Pfam" id="PF00575">
    <property type="entry name" value="S1"/>
    <property type="match status" value="1"/>
</dbReference>
<dbReference type="SMART" id="SM00316">
    <property type="entry name" value="S1"/>
    <property type="match status" value="2"/>
</dbReference>
<dbReference type="Proteomes" id="UP000003639">
    <property type="component" value="Unassembled WGS sequence"/>
</dbReference>
<feature type="compositionally biased region" description="Low complexity" evidence="1">
    <location>
        <begin position="150"/>
        <end position="159"/>
    </location>
</feature>
<dbReference type="Gene3D" id="2.40.50.140">
    <property type="entry name" value="Nucleic acid-binding proteins"/>
    <property type="match status" value="1"/>
</dbReference>
<dbReference type="eggNOG" id="COG0539">
    <property type="taxonomic scope" value="Bacteria"/>
</dbReference>
<evidence type="ECO:0000313" key="4">
    <source>
        <dbReference type="Proteomes" id="UP000003639"/>
    </source>
</evidence>
<protein>
    <submittedName>
        <fullName evidence="3">S1 RNA binding domain protein</fullName>
    </submittedName>
</protein>
<feature type="domain" description="S1 motif" evidence="2">
    <location>
        <begin position="363"/>
        <end position="430"/>
    </location>
</feature>
<reference evidence="3 4" key="1">
    <citation type="submission" date="2007-04" db="EMBL/GenBank/DDBJ databases">
        <authorList>
            <person name="Fulton L."/>
            <person name="Clifton S."/>
            <person name="Fulton B."/>
            <person name="Xu J."/>
            <person name="Minx P."/>
            <person name="Pepin K.H."/>
            <person name="Johnson M."/>
            <person name="Thiruvilangam P."/>
            <person name="Bhonagiri V."/>
            <person name="Nash W.E."/>
            <person name="Mardis E.R."/>
            <person name="Wilson R.K."/>
        </authorList>
    </citation>
    <scope>NUCLEOTIDE SEQUENCE [LARGE SCALE GENOMIC DNA]</scope>
    <source>
        <strain evidence="3 4">ATCC 29799</strain>
    </source>
</reference>
<sequence length="519" mass="56702">MATKKKELLEQENSAPETTVPVENTPPPDEAQADMAAPSDGGDLNELLASMDQTDEDAAPMADGGTLPELTESEVFGAAAADTAAADALPGEDDTTVLAEGPDSDDGEDTSTVPADDSAADVPGEPVPEEAEEPEPPKPKRTTRRKKTTPAENTAPAEEVPAETESPEPVPPAVEDVPPDGFEAAAAEDPSSLAEPPAEAAPTPASTPRRTAAPRRSEPAILTIRNREDVETQEDREDIIWHEIHNAYRTRRILTGKLGGIEQLDNRKTVAVVDYKGFRIIIPLKEMMINLGRSPSGQEYADLMLRQNKILGNMLGADIDFVVRGIDSKTRSVVASRREAMMRKRQTFYFDLDPDGMYRVYEGRIVQARVIAVAEKVVRVEVFGVECSILARDLAWDWIGDAHERFAVGDEVLVRILSVRRNSLEDLGIRADIKSTSENTDRDNLQKCRIQGKYAGKVTDVHKGVVYVRLANGVNAVAHSCYDYRMPGKKDDVSFAVTRLDMERGVAVGIITRIIRQNL</sequence>
<evidence type="ECO:0000313" key="3">
    <source>
        <dbReference type="EMBL" id="EDM98531.1"/>
    </source>
</evidence>
<comment type="caution">
    <text evidence="3">The sequence shown here is derived from an EMBL/GenBank/DDBJ whole genome shotgun (WGS) entry which is preliminary data.</text>
</comment>
<proteinExistence type="predicted"/>
<dbReference type="InterPro" id="IPR012340">
    <property type="entry name" value="NA-bd_OB-fold"/>
</dbReference>
<dbReference type="EMBL" id="AAXG02000032">
    <property type="protein sequence ID" value="EDM98531.1"/>
    <property type="molecule type" value="Genomic_DNA"/>
</dbReference>
<feature type="compositionally biased region" description="Low complexity" evidence="1">
    <location>
        <begin position="184"/>
        <end position="211"/>
    </location>
</feature>
<dbReference type="PROSITE" id="PS50126">
    <property type="entry name" value="S1"/>
    <property type="match status" value="1"/>
</dbReference>
<organism evidence="3 4">
    <name type="scientific">Pseudoflavonifractor capillosus ATCC 29799</name>
    <dbReference type="NCBI Taxonomy" id="411467"/>
    <lineage>
        <taxon>Bacteria</taxon>
        <taxon>Bacillati</taxon>
        <taxon>Bacillota</taxon>
        <taxon>Clostridia</taxon>
        <taxon>Eubacteriales</taxon>
        <taxon>Oscillospiraceae</taxon>
        <taxon>Pseudoflavonifractor</taxon>
    </lineage>
</organism>
<dbReference type="InterPro" id="IPR003029">
    <property type="entry name" value="S1_domain"/>
</dbReference>
<dbReference type="SUPFAM" id="SSF50249">
    <property type="entry name" value="Nucleic acid-binding proteins"/>
    <property type="match status" value="1"/>
</dbReference>
<dbReference type="GO" id="GO:0003676">
    <property type="term" value="F:nucleic acid binding"/>
    <property type="evidence" value="ECO:0007669"/>
    <property type="project" value="InterPro"/>
</dbReference>
<feature type="region of interest" description="Disordered" evidence="1">
    <location>
        <begin position="1"/>
        <end position="220"/>
    </location>
</feature>
<keyword evidence="4" id="KW-1185">Reference proteome</keyword>
<accession>A6NYN2</accession>
<reference evidence="3 4" key="2">
    <citation type="submission" date="2007-06" db="EMBL/GenBank/DDBJ databases">
        <title>Draft genome sequence of Pseudoflavonifractor capillosus ATCC 29799.</title>
        <authorList>
            <person name="Sudarsanam P."/>
            <person name="Ley R."/>
            <person name="Guruge J."/>
            <person name="Turnbaugh P.J."/>
            <person name="Mahowald M."/>
            <person name="Liep D."/>
            <person name="Gordon J."/>
        </authorList>
    </citation>
    <scope>NUCLEOTIDE SEQUENCE [LARGE SCALE GENOMIC DNA]</scope>
    <source>
        <strain evidence="3 4">ATCC 29799</strain>
    </source>
</reference>
<feature type="compositionally biased region" description="Basic residues" evidence="1">
    <location>
        <begin position="139"/>
        <end position="148"/>
    </location>
</feature>
<dbReference type="AlphaFoldDB" id="A6NYN2"/>
<feature type="compositionally biased region" description="Low complexity" evidence="1">
    <location>
        <begin position="78"/>
        <end position="88"/>
    </location>
</feature>
<dbReference type="RefSeq" id="WP_006573837.1">
    <property type="nucleotide sequence ID" value="NZ_AAXG02000032.1"/>
</dbReference>
<dbReference type="STRING" id="411467.BACCAP_03333"/>
<gene>
    <name evidence="3" type="ORF">BACCAP_03333</name>
</gene>
<dbReference type="OrthoDB" id="9793609at2"/>
<name>A6NYN2_9FIRM</name>
<evidence type="ECO:0000259" key="2">
    <source>
        <dbReference type="PROSITE" id="PS50126"/>
    </source>
</evidence>